<evidence type="ECO:0000256" key="2">
    <source>
        <dbReference type="RuleBase" id="RU362097"/>
    </source>
</evidence>
<accession>A0A518AQN6</accession>
<feature type="coiled-coil region" evidence="3">
    <location>
        <begin position="254"/>
        <end position="281"/>
    </location>
</feature>
<dbReference type="GO" id="GO:0005886">
    <property type="term" value="C:plasma membrane"/>
    <property type="evidence" value="ECO:0007669"/>
    <property type="project" value="UniProtKB-SubCell"/>
</dbReference>
<dbReference type="EMBL" id="CP036278">
    <property type="protein sequence ID" value="QDU57027.1"/>
    <property type="molecule type" value="Genomic_DNA"/>
</dbReference>
<keyword evidence="2" id="KW-0449">Lipoprotein</keyword>
<dbReference type="InterPro" id="IPR003423">
    <property type="entry name" value="OMP_efflux"/>
</dbReference>
<evidence type="ECO:0000313" key="5">
    <source>
        <dbReference type="EMBL" id="QDU57027.1"/>
    </source>
</evidence>
<dbReference type="Gene3D" id="2.20.200.10">
    <property type="entry name" value="Outer membrane efflux proteins (OEP)"/>
    <property type="match status" value="1"/>
</dbReference>
<feature type="transmembrane region" description="Helical" evidence="4">
    <location>
        <begin position="22"/>
        <end position="42"/>
    </location>
</feature>
<name>A0A518AQN6_9BACT</name>
<proteinExistence type="inferred from homology"/>
<gene>
    <name evidence="5" type="primary">oprM_1</name>
    <name evidence="5" type="ORF">Pan181_32410</name>
</gene>
<dbReference type="PANTHER" id="PTHR30203:SF31">
    <property type="entry name" value="RND EFFLUX SYSTEM, OUTER MEMBRANE LIPOPROTEIN, NODT"/>
    <property type="match status" value="1"/>
</dbReference>
<dbReference type="OrthoDB" id="9783163at2"/>
<dbReference type="InterPro" id="IPR010131">
    <property type="entry name" value="MdtP/NodT-like"/>
</dbReference>
<dbReference type="Proteomes" id="UP000315750">
    <property type="component" value="Chromosome"/>
</dbReference>
<dbReference type="Gene3D" id="1.20.1600.10">
    <property type="entry name" value="Outer membrane efflux proteins (OEP)"/>
    <property type="match status" value="1"/>
</dbReference>
<evidence type="ECO:0000313" key="6">
    <source>
        <dbReference type="Proteomes" id="UP000315750"/>
    </source>
</evidence>
<reference evidence="5 6" key="1">
    <citation type="submission" date="2019-02" db="EMBL/GenBank/DDBJ databases">
        <title>Deep-cultivation of Planctomycetes and their phenomic and genomic characterization uncovers novel biology.</title>
        <authorList>
            <person name="Wiegand S."/>
            <person name="Jogler M."/>
            <person name="Boedeker C."/>
            <person name="Pinto D."/>
            <person name="Vollmers J."/>
            <person name="Rivas-Marin E."/>
            <person name="Kohn T."/>
            <person name="Peeters S.H."/>
            <person name="Heuer A."/>
            <person name="Rast P."/>
            <person name="Oberbeckmann S."/>
            <person name="Bunk B."/>
            <person name="Jeske O."/>
            <person name="Meyerdierks A."/>
            <person name="Storesund J.E."/>
            <person name="Kallscheuer N."/>
            <person name="Luecker S."/>
            <person name="Lage O.M."/>
            <person name="Pohl T."/>
            <person name="Merkel B.J."/>
            <person name="Hornburger P."/>
            <person name="Mueller R.-W."/>
            <person name="Bruemmer F."/>
            <person name="Labrenz M."/>
            <person name="Spormann A.M."/>
            <person name="Op den Camp H."/>
            <person name="Overmann J."/>
            <person name="Amann R."/>
            <person name="Jetten M.S.M."/>
            <person name="Mascher T."/>
            <person name="Medema M.H."/>
            <person name="Devos D.P."/>
            <person name="Kaster A.-K."/>
            <person name="Ovreas L."/>
            <person name="Rohde M."/>
            <person name="Galperin M.Y."/>
            <person name="Jogler C."/>
        </authorList>
    </citation>
    <scope>NUCLEOTIDE SEQUENCE [LARGE SCALE GENOMIC DNA]</scope>
    <source>
        <strain evidence="5 6">Pan181</strain>
    </source>
</reference>
<dbReference type="Pfam" id="PF02321">
    <property type="entry name" value="OEP"/>
    <property type="match status" value="2"/>
</dbReference>
<keyword evidence="2" id="KW-0564">Palmitate</keyword>
<dbReference type="NCBIfam" id="TIGR01845">
    <property type="entry name" value="outer_NodT"/>
    <property type="match status" value="1"/>
</dbReference>
<evidence type="ECO:0000256" key="4">
    <source>
        <dbReference type="SAM" id="Phobius"/>
    </source>
</evidence>
<keyword evidence="2" id="KW-1134">Transmembrane beta strand</keyword>
<comment type="similarity">
    <text evidence="1 2">Belongs to the outer membrane factor (OMF) (TC 1.B.17) family.</text>
</comment>
<dbReference type="AlphaFoldDB" id="A0A518AQN6"/>
<comment type="subcellular location">
    <subcellularLocation>
        <location evidence="2">Cell membrane</location>
        <topology evidence="2">Lipid-anchor</topology>
    </subcellularLocation>
</comment>
<keyword evidence="2 4" id="KW-0812">Transmembrane</keyword>
<protein>
    <submittedName>
        <fullName evidence="5">Outer membrane protein OprM</fullName>
    </submittedName>
</protein>
<keyword evidence="6" id="KW-1185">Reference proteome</keyword>
<organism evidence="5 6">
    <name type="scientific">Aeoliella mucimassa</name>
    <dbReference type="NCBI Taxonomy" id="2527972"/>
    <lineage>
        <taxon>Bacteria</taxon>
        <taxon>Pseudomonadati</taxon>
        <taxon>Planctomycetota</taxon>
        <taxon>Planctomycetia</taxon>
        <taxon>Pirellulales</taxon>
        <taxon>Lacipirellulaceae</taxon>
        <taxon>Aeoliella</taxon>
    </lineage>
</organism>
<dbReference type="PANTHER" id="PTHR30203">
    <property type="entry name" value="OUTER MEMBRANE CATION EFFLUX PROTEIN"/>
    <property type="match status" value="1"/>
</dbReference>
<sequence>MAVWNNRYSQARNSEPTRMVRFAHWMVLIGVLVTTSGCMTGVREYFRNGFKVGPNYCKPAAPTSPDWIDSSDERLSSEPADLQAWWTVFDDPCLNECVRLAYSENLTVREAGFRVMEARALRRVAAGDMFPQSQLGTGSFTRTQLSDESGFGGLGGGGGQINVWQMGGQLAWELDFWGRFRRAIEAADANLDATVESYDDVLVILIADVASTYVEIRTLQKRIEYAQHNVESLSGSLRIATDLFEGGSTSKLDVAQAQTNLSQTEALVPQLQTQLRQAENRLCVLMGRPPADLSTLLSMSAAEIPSSSPEVVVGIPAELIRRRPDIRQAERLVAQQSALIGVAESDLYPAFSITGNLGYQAPTFSRLFKTSAFTDSVAPGFNWNLLNYGRIRNNVIAEQALFQQRVAQYQNTVLEAQREAEDAIVAFLRSQEQAIALRQSVDSAVESRDLVQEQYRAGRTDFGRVFVAESSLVTQQDSLAVAEGQIASNLVEIYRALGGGWEIRLNPTMNMATAPIVVPGPVENVPVEIEIENEPTPAMPPEASDESLLKFPTLAIQ</sequence>
<keyword evidence="4" id="KW-1133">Transmembrane helix</keyword>
<dbReference type="GO" id="GO:0015562">
    <property type="term" value="F:efflux transmembrane transporter activity"/>
    <property type="evidence" value="ECO:0007669"/>
    <property type="project" value="InterPro"/>
</dbReference>
<dbReference type="KEGG" id="amuc:Pan181_32410"/>
<keyword evidence="3" id="KW-0175">Coiled coil</keyword>
<evidence type="ECO:0000256" key="1">
    <source>
        <dbReference type="ARBA" id="ARBA00007613"/>
    </source>
</evidence>
<dbReference type="RefSeq" id="WP_145247900.1">
    <property type="nucleotide sequence ID" value="NZ_CP036278.1"/>
</dbReference>
<keyword evidence="2 4" id="KW-0472">Membrane</keyword>
<dbReference type="SUPFAM" id="SSF56954">
    <property type="entry name" value="Outer membrane efflux proteins (OEP)"/>
    <property type="match status" value="1"/>
</dbReference>
<evidence type="ECO:0000256" key="3">
    <source>
        <dbReference type="SAM" id="Coils"/>
    </source>
</evidence>